<dbReference type="SUPFAM" id="SSF51126">
    <property type="entry name" value="Pectin lyase-like"/>
    <property type="match status" value="1"/>
</dbReference>
<dbReference type="EMBL" id="OBEG01000001">
    <property type="protein sequence ID" value="SNY75192.1"/>
    <property type="molecule type" value="Genomic_DNA"/>
</dbReference>
<sequence>MFENWISNRMRTSTSFSAARAVAVTALIIGSAAGFPGAAYADNPPGSPTVITVDTTADGAAADPQSGLCRTAAGNCTLRAAIQTANARPGSTIVVPEGSYILTIPPDPQKVQGRNPDPTTGDLNITAPTTLRGAGRDRTVLDANGIDRVLSISAPVTLTGSTVTGGVTAQHEIPYYDTGGGGISNSSNLVLDDVAVRGNSAGYGGGIFNVPGSDLQTRNTIITGNTSGEAGGVRCDNTCTFTDSTISDNRVVNPEVWYRPGGFAGRGGGVDIRGRGVVTFDRSTVTGNSASDAGGGINVAPAYLDTLPRLLTDVIDVPVGTVVLRNSTIRGNTSGTVRDNCAKVFARIVSEGGNTSDDTSCDLTGPGDKVVP</sequence>
<feature type="signal peptide" evidence="2">
    <location>
        <begin position="1"/>
        <end position="41"/>
    </location>
</feature>
<dbReference type="InterPro" id="IPR026457">
    <property type="entry name" value="CSLREA_Nterm"/>
</dbReference>
<dbReference type="InterPro" id="IPR012334">
    <property type="entry name" value="Pectin_lyas_fold"/>
</dbReference>
<dbReference type="NCBIfam" id="TIGR04214">
    <property type="entry name" value="CSLREA_Nterm"/>
    <property type="match status" value="1"/>
</dbReference>
<reference evidence="3 4" key="1">
    <citation type="submission" date="2017-09" db="EMBL/GenBank/DDBJ databases">
        <authorList>
            <person name="Ehlers B."/>
            <person name="Leendertz F.H."/>
        </authorList>
    </citation>
    <scope>NUCLEOTIDE SEQUENCE [LARGE SCALE GENOMIC DNA]</scope>
    <source>
        <strain evidence="3 4">DSM 45537</strain>
    </source>
</reference>
<accession>A0A285KRA7</accession>
<feature type="region of interest" description="Disordered" evidence="1">
    <location>
        <begin position="104"/>
        <end position="127"/>
    </location>
</feature>
<evidence type="ECO:0000256" key="2">
    <source>
        <dbReference type="SAM" id="SignalP"/>
    </source>
</evidence>
<dbReference type="AlphaFoldDB" id="A0A285KRA7"/>
<keyword evidence="4" id="KW-1185">Reference proteome</keyword>
<dbReference type="STRING" id="1379680.GCA_001612615_00586"/>
<evidence type="ECO:0000313" key="3">
    <source>
        <dbReference type="EMBL" id="SNY75192.1"/>
    </source>
</evidence>
<gene>
    <name evidence="3" type="ORF">SAMN04244553_0447</name>
</gene>
<dbReference type="InterPro" id="IPR011050">
    <property type="entry name" value="Pectin_lyase_fold/virulence"/>
</dbReference>
<name>A0A285KRA7_9NOCA</name>
<dbReference type="Gene3D" id="2.160.20.10">
    <property type="entry name" value="Single-stranded right-handed beta-helix, Pectin lyase-like"/>
    <property type="match status" value="1"/>
</dbReference>
<protein>
    <submittedName>
        <fullName evidence="3">CSLREA domain-containing protein</fullName>
    </submittedName>
</protein>
<proteinExistence type="predicted"/>
<evidence type="ECO:0000256" key="1">
    <source>
        <dbReference type="SAM" id="MobiDB-lite"/>
    </source>
</evidence>
<feature type="chain" id="PRO_5012267365" evidence="2">
    <location>
        <begin position="42"/>
        <end position="372"/>
    </location>
</feature>
<evidence type="ECO:0000313" key="4">
    <source>
        <dbReference type="Proteomes" id="UP000219565"/>
    </source>
</evidence>
<organism evidence="3 4">
    <name type="scientific">Nocardia amikacinitolerans</name>
    <dbReference type="NCBI Taxonomy" id="756689"/>
    <lineage>
        <taxon>Bacteria</taxon>
        <taxon>Bacillati</taxon>
        <taxon>Actinomycetota</taxon>
        <taxon>Actinomycetes</taxon>
        <taxon>Mycobacteriales</taxon>
        <taxon>Nocardiaceae</taxon>
        <taxon>Nocardia</taxon>
    </lineage>
</organism>
<keyword evidence="2" id="KW-0732">Signal</keyword>
<dbReference type="OrthoDB" id="6828855at2"/>
<dbReference type="Proteomes" id="UP000219565">
    <property type="component" value="Unassembled WGS sequence"/>
</dbReference>
<feature type="compositionally biased region" description="Polar residues" evidence="1">
    <location>
        <begin position="117"/>
        <end position="127"/>
    </location>
</feature>